<dbReference type="Proteomes" id="UP001345827">
    <property type="component" value="Unassembled WGS sequence"/>
</dbReference>
<protein>
    <recommendedName>
        <fullName evidence="4">Beige protein homolog 1</fullName>
    </recommendedName>
</protein>
<name>A0AAV9Q3L5_9PEZI</name>
<feature type="domain" description="BEACH" evidence="7">
    <location>
        <begin position="1949"/>
        <end position="2244"/>
    </location>
</feature>
<sequence length="2969" mass="334785">MGLTVQTHGRGRAVSTADILRPQDKDIAALVKNLDSLDCTSFEKLQNSLEQSAPLQQLRHFLKDDAELHGAKSGFRRAGGLQALLRLLRSLTDTYGAQEDAATIKPFLQTLSQWFAVLGAALEDHEGSQRYFRTKVDDDGWRSLQCTLQQCLTILSRQSTDELYVEQFFGILLATAAGVEVVDDLYTAAEKSISTQISQPLSEDASNIVRIAVTKSMSSVDEIALPEMLTTMLLLWSAGIKADAIPQRSLRLVLPVSLKEILSISRHNLVAAHTAGTLTAILQLVFEERLSQVERTLFKEAALVLCQEGVSSLEDAHYLFNQAAARSDAAAFLLDAVQASRQPPSVQFDLSQQGYASTELATLGRPFPPLDTAGYTLSLWVRFDSYDSQAHTTLFGAFDKTQACFILAYLEKDTHHLILQTAIQGSRPSVRFKSVAFQPDQWYHICIVHKRPRTTSSSRASLFVDGNFVEQQKANYPTVPPNERGQSTPKIQAFFGTPQDLSPRSAGTSCLSKWSLGSAVLFSDALSDDLVAVFYHLGPKYHGNFQDCLGSFQTYQASAALNLRNEMLHPGKEDHSELILAIRRKASNLIREDRILINVSPAAILDNDDRNNIDETQLVKSLSKLAAKNLVAYTRSGTSAVAINGAVPAINDALTQARGVFLLMGDPTVTVPHSLDDASWRLGGCGAVGLGLVQRARTTEEVALAVDILLETVRHSWRNSEVMERDGGYAILAMLLKEKLVLPAQSNGETGKTAIAIPTPRLDRNALSLRVLQSILSFTGYDHETQSKSVINNPLAYKVLIADSSLWRCGPLPAQQLYFEQFLVFAERSEFKRFNLKRLSRMRVLKRLMEALKSEPVSKATMPMYMAAFKVLLPQSMSAETLRSFALFITFSVNKRNFGLQFRKPTRREVRQRSSSAGSSKSGKEEGSSTLTHFEIGVEMLRLYSDLLCRKDDDTMIKKFAKTVTNKWLLYLLSETSPEVVVLSMRIVSRLLVVHGDTYVKKFKDSTKTSGFTVMAYRLKRWWHLPALWPICFAILFDLDVCNLDLDRNFDLFGFIDLFASKKEFSVVYPEILEVIMAMLQSGLKTIVSPKRHQASTGLAPPLEDFDQPPQRLSMSTMAPPNPLLTIVTSQHIETFDTVVRFLADLHTRSRKFRDFAASSPYVQHLLSVLFPVVVGSDIVEARTELDARDSTLTFDGADVIVRPLSTTSPIIRTTETEIASAAPRGKSLRRGSSFVLVTREQAHQNGNGAQPAHANGSDSAVGKLAELNEGHSIVQSLLEIVVAVFLDQILMRKDFPGLGLFLKTPPGFIEHQTYFETWLLRNTVSQLTNHLALDQKILTEPRVLINLARLFGHLEEALFEGWFIGGADPVLDLSGSILEYLQRPDIAKMKSVRLCAQTIAIIRAVVFRTVLLGLSSIKDDESLPFLEKLTYWQTVLLSAEETQSIHLQLVCYLLYAHLVSSTEAVRQTAANLWRIILVQKPEEAAAILGQTDTNEQKGLATSFAKVVELDNETFLYWVDEHRAELDSLFFDTLSKQWDAFVASENKRTEENGRMRITRRREKVKQWAREEADRDDLIRRHEFAFENWTANIYSSEYLKHQRLLQDQQDDLLYTEAGFSQMQRDTSRPGGLFYAGKARKWRLDQTEGRNRMRMRLHEDFSKAENDQQPKRKGSETPQLRLDTKNTKMSTAEAIGVTPGGITLMVATPKRVDTGTEPFPQIEEEPQNQDPAHEADSTDASEQQGEAVEGDDSFEMVEDPNAEMEDFEDKNRKVMRSLHRGDQVKHVANISRVLGLEAVEGLLILGKDFIYLLDNFFQRADGEIVNVWQAPEEERDPYVRMISGRDVKDRKHISRNEEHGTRSWKWSEIISVSKRRFLFRDVAMEIFFSDGRSYLLTVISPPLRNDLHSLVSAKSPSPTALSAAHPETAWRYETLRSVDDEPQTLGSKFANVFGQQSSYLAATRKWQKGEMSNFHYLMLINTLAGRTYNDLTQYPVFPWVIADYTSDELDLSDPRSFRDLSKPMGCQTPERERQFRERYEALAEMGDSSTPAFHYGTHYSSAMIVTSYLIRLQPFVKSYLLLQGGTFDHPDRMFFSIEGAWKSASRLIPTDVRELTPEFYYLPEFLVNVNDYDFGTRQNSTKSIGSVELPPWAKGDPRIFIARQREALESPHVSKNLHKWIDLIFGCKQKGEAAVEAVNVFHYLSYQGARDLDAITDPRDRLATIGVIHNFGQTPYQVFSKPHPDREHIRHRYKRLDTAAESLTRVPSTLLETEEKVGSLSFSWKSDRLLCSGAFRLNIPPDFEMYMEWGFSDNSVRFYSTETRKQIGLFEHLHIGQLSSALFTDSKTLVTAGTDCTVAVWTVVDSGKSVELHPRATLFGHRKPVSVLAISRSFNALLSASTDGQVMLWDLNRCEFNRMLADALPVTCATINDVTGNIVLCHDHEISVYSLNGDRLLRQDSGDRLQESIISCACYQGAGNEWLERDLVFTGHKRGQVRIWSKVVRGGHFELELIRQLNHADSSRDDGANVNAGISCILPMPQVVYTGDEDGRVVSFFLSPRGDAFNSGNLDFDARVPIPVSVFPSTYRSDAQASTETTVTKVEADLQQPSRVGREDTRFSREEIDITTGESNRPRREQTTQREDLRIYEERDRRHPEIELTREKYRGPAEYTRNVNVDLDIDRQQQQPYDTRAFETQLDITERDYRRRLDPNYDIEYERRRPVQADGDADITVQKEQVTTTETRDKMGYYDDEGEYHSFRRGVERAADRVLHPFSHGHHHHGDRVEREEVVITERDSGPSGAGPVRVRDGAVEQVRYVEPRFGSKGVPIQCHFIRVGDILLLQGRPSQVIRISMSSQTGQYRYLGVDLFTRQLHEESSFISNPAPSVVVQTMLGPVFKQYRVLDIREDGLIVAMTETGDVKQGLPVVDQGGLFRRVERAFGEGRGSVRVLVINDGGRELVVDMKIIHGSRL</sequence>
<reference evidence="9 10" key="1">
    <citation type="submission" date="2023-06" db="EMBL/GenBank/DDBJ databases">
        <title>Black Yeasts Isolated from many extreme environments.</title>
        <authorList>
            <person name="Coleine C."/>
            <person name="Stajich J.E."/>
            <person name="Selbmann L."/>
        </authorList>
    </citation>
    <scope>NUCLEOTIDE SEQUENCE [LARGE SCALE GENOMIC DNA]</scope>
    <source>
        <strain evidence="9 10">CCFEE 5887</strain>
    </source>
</reference>
<dbReference type="Gene3D" id="2.60.120.200">
    <property type="match status" value="1"/>
</dbReference>
<dbReference type="SUPFAM" id="SSF50978">
    <property type="entry name" value="WD40 repeat-like"/>
    <property type="match status" value="1"/>
</dbReference>
<dbReference type="InterPro" id="IPR008991">
    <property type="entry name" value="Translation_prot_SH3-like_sf"/>
</dbReference>
<dbReference type="PROSITE" id="PS50082">
    <property type="entry name" value="WD_REPEATS_2"/>
    <property type="match status" value="1"/>
</dbReference>
<dbReference type="InterPro" id="IPR037318">
    <property type="entry name" value="Hex1_S1"/>
</dbReference>
<dbReference type="SUPFAM" id="SSF50729">
    <property type="entry name" value="PH domain-like"/>
    <property type="match status" value="1"/>
</dbReference>
<dbReference type="CDD" id="cd04469">
    <property type="entry name" value="S1_Hex1"/>
    <property type="match status" value="1"/>
</dbReference>
<evidence type="ECO:0000259" key="7">
    <source>
        <dbReference type="PROSITE" id="PS50197"/>
    </source>
</evidence>
<evidence type="ECO:0000256" key="5">
    <source>
        <dbReference type="PROSITE-ProRule" id="PRU00221"/>
    </source>
</evidence>
<dbReference type="SMART" id="SM00320">
    <property type="entry name" value="WD40"/>
    <property type="match status" value="2"/>
</dbReference>
<dbReference type="Gene3D" id="2.40.50.140">
    <property type="entry name" value="Nucleic acid-binding proteins"/>
    <property type="match status" value="1"/>
</dbReference>
<organism evidence="9 10">
    <name type="scientific">Vermiconidia calcicola</name>
    <dbReference type="NCBI Taxonomy" id="1690605"/>
    <lineage>
        <taxon>Eukaryota</taxon>
        <taxon>Fungi</taxon>
        <taxon>Dikarya</taxon>
        <taxon>Ascomycota</taxon>
        <taxon>Pezizomycotina</taxon>
        <taxon>Dothideomycetes</taxon>
        <taxon>Dothideomycetidae</taxon>
        <taxon>Mycosphaerellales</taxon>
        <taxon>Extremaceae</taxon>
        <taxon>Vermiconidia</taxon>
    </lineage>
</organism>
<dbReference type="PANTHER" id="PTHR46108">
    <property type="entry name" value="BLUE CHEESE"/>
    <property type="match status" value="1"/>
</dbReference>
<dbReference type="SMART" id="SM01026">
    <property type="entry name" value="Beach"/>
    <property type="match status" value="1"/>
</dbReference>
<feature type="region of interest" description="Disordered" evidence="6">
    <location>
        <begin position="1658"/>
        <end position="1694"/>
    </location>
</feature>
<dbReference type="PROSITE" id="PS50294">
    <property type="entry name" value="WD_REPEATS_REGION"/>
    <property type="match status" value="1"/>
</dbReference>
<dbReference type="InterPro" id="IPR023362">
    <property type="entry name" value="PH-BEACH_dom"/>
</dbReference>
<dbReference type="Pfam" id="PF02138">
    <property type="entry name" value="Beach"/>
    <property type="match status" value="1"/>
</dbReference>
<dbReference type="Gene3D" id="2.30.30.30">
    <property type="match status" value="1"/>
</dbReference>
<dbReference type="FunFam" id="1.10.1540.10:FF:000001">
    <property type="entry name" value="neurobeachin isoform X1"/>
    <property type="match status" value="1"/>
</dbReference>
<dbReference type="InterPro" id="IPR013320">
    <property type="entry name" value="ConA-like_dom_sf"/>
</dbReference>
<dbReference type="CDD" id="cd01201">
    <property type="entry name" value="PH_BEACH"/>
    <property type="match status" value="1"/>
</dbReference>
<gene>
    <name evidence="9" type="primary">BPH1</name>
    <name evidence="9" type="ORF">LTR25_007006</name>
</gene>
<dbReference type="EMBL" id="JAXLQG010000012">
    <property type="protein sequence ID" value="KAK5534026.1"/>
    <property type="molecule type" value="Genomic_DNA"/>
</dbReference>
<evidence type="ECO:0000256" key="6">
    <source>
        <dbReference type="SAM" id="MobiDB-lite"/>
    </source>
</evidence>
<dbReference type="Pfam" id="PF00400">
    <property type="entry name" value="WD40"/>
    <property type="match status" value="1"/>
</dbReference>
<dbReference type="Pfam" id="PF14844">
    <property type="entry name" value="PH_BEACH"/>
    <property type="match status" value="1"/>
</dbReference>
<dbReference type="CDD" id="cd06071">
    <property type="entry name" value="Beach"/>
    <property type="match status" value="1"/>
</dbReference>
<evidence type="ECO:0000256" key="4">
    <source>
        <dbReference type="ARBA" id="ARBA00073334"/>
    </source>
</evidence>
<feature type="domain" description="BEACH-type PH" evidence="8">
    <location>
        <begin position="1777"/>
        <end position="1910"/>
    </location>
</feature>
<dbReference type="Pfam" id="PF13385">
    <property type="entry name" value="Laminin_G_3"/>
    <property type="match status" value="1"/>
</dbReference>
<feature type="compositionally biased region" description="Basic and acidic residues" evidence="6">
    <location>
        <begin position="1658"/>
        <end position="1673"/>
    </location>
</feature>
<dbReference type="SUPFAM" id="SSF50104">
    <property type="entry name" value="Translation proteins SH3-like domain"/>
    <property type="match status" value="1"/>
</dbReference>
<dbReference type="SUPFAM" id="SSF50249">
    <property type="entry name" value="Nucleic acid-binding proteins"/>
    <property type="match status" value="1"/>
</dbReference>
<dbReference type="InterPro" id="IPR014722">
    <property type="entry name" value="Rib_uL2_dom2"/>
</dbReference>
<dbReference type="SUPFAM" id="SSF81837">
    <property type="entry name" value="BEACH domain"/>
    <property type="match status" value="1"/>
</dbReference>
<dbReference type="InterPro" id="IPR036372">
    <property type="entry name" value="BEACH_dom_sf"/>
</dbReference>
<evidence type="ECO:0000256" key="2">
    <source>
        <dbReference type="ARBA" id="ARBA00022737"/>
    </source>
</evidence>
<comment type="function">
    <text evidence="3">May be involved in protein sorting and cell wall formation.</text>
</comment>
<dbReference type="Gene3D" id="1.10.1540.10">
    <property type="entry name" value="BEACH domain"/>
    <property type="match status" value="1"/>
</dbReference>
<feature type="region of interest" description="Disordered" evidence="6">
    <location>
        <begin position="1710"/>
        <end position="1751"/>
    </location>
</feature>
<evidence type="ECO:0000313" key="9">
    <source>
        <dbReference type="EMBL" id="KAK5534026.1"/>
    </source>
</evidence>
<dbReference type="Gene3D" id="2.130.10.10">
    <property type="entry name" value="YVTN repeat-like/Quinoprotein amine dehydrogenase"/>
    <property type="match status" value="1"/>
</dbReference>
<keyword evidence="2" id="KW-0677">Repeat</keyword>
<evidence type="ECO:0000256" key="1">
    <source>
        <dbReference type="ARBA" id="ARBA00022574"/>
    </source>
</evidence>
<dbReference type="PROSITE" id="PS51783">
    <property type="entry name" value="PH_BEACH"/>
    <property type="match status" value="1"/>
</dbReference>
<dbReference type="PROSITE" id="PS00678">
    <property type="entry name" value="WD_REPEATS_1"/>
    <property type="match status" value="1"/>
</dbReference>
<dbReference type="SUPFAM" id="SSF49899">
    <property type="entry name" value="Concanavalin A-like lectins/glucanases"/>
    <property type="match status" value="1"/>
</dbReference>
<proteinExistence type="predicted"/>
<comment type="caution">
    <text evidence="9">The sequence shown here is derived from an EMBL/GenBank/DDBJ whole genome shotgun (WGS) entry which is preliminary data.</text>
</comment>
<dbReference type="InterPro" id="IPR000409">
    <property type="entry name" value="BEACH_dom"/>
</dbReference>
<evidence type="ECO:0000313" key="10">
    <source>
        <dbReference type="Proteomes" id="UP001345827"/>
    </source>
</evidence>
<evidence type="ECO:0000256" key="3">
    <source>
        <dbReference type="ARBA" id="ARBA00054699"/>
    </source>
</evidence>
<feature type="repeat" description="WD" evidence="5">
    <location>
        <begin position="2376"/>
        <end position="2410"/>
    </location>
</feature>
<dbReference type="InterPro" id="IPR001680">
    <property type="entry name" value="WD40_rpt"/>
</dbReference>
<dbReference type="Pfam" id="PF23295">
    <property type="entry name" value="Arm_4"/>
    <property type="match status" value="1"/>
</dbReference>
<dbReference type="InterPro" id="IPR051944">
    <property type="entry name" value="BEACH_domain_protein"/>
</dbReference>
<dbReference type="PANTHER" id="PTHR46108:SF4">
    <property type="entry name" value="BLUE CHEESE"/>
    <property type="match status" value="1"/>
</dbReference>
<dbReference type="InterPro" id="IPR019775">
    <property type="entry name" value="WD40_repeat_CS"/>
</dbReference>
<keyword evidence="10" id="KW-1185">Reference proteome</keyword>
<evidence type="ECO:0000259" key="8">
    <source>
        <dbReference type="PROSITE" id="PS51783"/>
    </source>
</evidence>
<dbReference type="InterPro" id="IPR012340">
    <property type="entry name" value="NA-bd_OB-fold"/>
</dbReference>
<dbReference type="PROSITE" id="PS50197">
    <property type="entry name" value="BEACH"/>
    <property type="match status" value="1"/>
</dbReference>
<dbReference type="InterPro" id="IPR011993">
    <property type="entry name" value="PH-like_dom_sf"/>
</dbReference>
<dbReference type="InterPro" id="IPR056252">
    <property type="entry name" value="Alfy-like_Arm-like"/>
</dbReference>
<dbReference type="InterPro" id="IPR036322">
    <property type="entry name" value="WD40_repeat_dom_sf"/>
</dbReference>
<dbReference type="Gene3D" id="2.30.29.30">
    <property type="entry name" value="Pleckstrin-homology domain (PH domain)/Phosphotyrosine-binding domain (PTB)"/>
    <property type="match status" value="1"/>
</dbReference>
<feature type="region of interest" description="Disordered" evidence="6">
    <location>
        <begin position="905"/>
        <end position="928"/>
    </location>
</feature>
<dbReference type="InterPro" id="IPR015943">
    <property type="entry name" value="WD40/YVTN_repeat-like_dom_sf"/>
</dbReference>
<keyword evidence="1 5" id="KW-0853">WD repeat</keyword>
<accession>A0AAV9Q3L5</accession>